<reference evidence="2 3" key="1">
    <citation type="submission" date="2018-11" db="EMBL/GenBank/DDBJ databases">
        <title>Genomic Encyclopedia of Type Strains, Phase IV (KMG-IV): sequencing the most valuable type-strain genomes for metagenomic binning, comparative biology and taxonomic classification.</title>
        <authorList>
            <person name="Goeker M."/>
        </authorList>
    </citation>
    <scope>NUCLEOTIDE SEQUENCE [LARGE SCALE GENOMIC DNA]</scope>
    <source>
        <strain evidence="2 3">DSM 5900</strain>
    </source>
</reference>
<proteinExistence type="predicted"/>
<accession>A0A3N1MCP3</accession>
<gene>
    <name evidence="2" type="ORF">EDC65_2276</name>
</gene>
<sequence length="138" mass="14867">MQIAPLTLSPLEELHLSRDGHIPQADYEAALLAEADWHRRHGGAAAASPAPAPPPLRGGEDEVGTLARDIAALYADHDDCVTDAYLIGLGWTREQLDRCREAACAMAARLLDAAAPIEIAARSRPRIRVPARRMMDAA</sequence>
<evidence type="ECO:0000313" key="2">
    <source>
        <dbReference type="EMBL" id="ROQ00477.1"/>
    </source>
</evidence>
<keyword evidence="3" id="KW-1185">Reference proteome</keyword>
<protein>
    <submittedName>
        <fullName evidence="2">Uncharacterized protein</fullName>
    </submittedName>
</protein>
<dbReference type="Proteomes" id="UP000278222">
    <property type="component" value="Unassembled WGS sequence"/>
</dbReference>
<evidence type="ECO:0000256" key="1">
    <source>
        <dbReference type="SAM" id="MobiDB-lite"/>
    </source>
</evidence>
<dbReference type="RefSeq" id="WP_123689752.1">
    <property type="nucleotide sequence ID" value="NZ_AP019700.1"/>
</dbReference>
<organism evidence="2 3">
    <name type="scientific">Stella humosa</name>
    <dbReference type="NCBI Taxonomy" id="94"/>
    <lineage>
        <taxon>Bacteria</taxon>
        <taxon>Pseudomonadati</taxon>
        <taxon>Pseudomonadota</taxon>
        <taxon>Alphaproteobacteria</taxon>
        <taxon>Rhodospirillales</taxon>
        <taxon>Stellaceae</taxon>
        <taxon>Stella</taxon>
    </lineage>
</organism>
<name>A0A3N1MCP3_9PROT</name>
<evidence type="ECO:0000313" key="3">
    <source>
        <dbReference type="Proteomes" id="UP000278222"/>
    </source>
</evidence>
<comment type="caution">
    <text evidence="2">The sequence shown here is derived from an EMBL/GenBank/DDBJ whole genome shotgun (WGS) entry which is preliminary data.</text>
</comment>
<dbReference type="EMBL" id="RJKX01000013">
    <property type="protein sequence ID" value="ROQ00477.1"/>
    <property type="molecule type" value="Genomic_DNA"/>
</dbReference>
<dbReference type="AlphaFoldDB" id="A0A3N1MCP3"/>
<feature type="region of interest" description="Disordered" evidence="1">
    <location>
        <begin position="42"/>
        <end position="61"/>
    </location>
</feature>